<evidence type="ECO:0000259" key="1">
    <source>
        <dbReference type="Pfam" id="PF12680"/>
    </source>
</evidence>
<proteinExistence type="predicted"/>
<evidence type="ECO:0000313" key="3">
    <source>
        <dbReference type="Proteomes" id="UP000679779"/>
    </source>
</evidence>
<evidence type="ECO:0000313" key="2">
    <source>
        <dbReference type="EMBL" id="GIO33494.1"/>
    </source>
</evidence>
<accession>A0A919XKL8</accession>
<name>A0A919XKL8_9BACL</name>
<reference evidence="2" key="1">
    <citation type="submission" date="2021-03" db="EMBL/GenBank/DDBJ databases">
        <title>Antimicrobial resistance genes in bacteria isolated from Japanese honey, and their potential for conferring macrolide and lincosamide resistance in the American foulbrood pathogen Paenibacillus larvae.</title>
        <authorList>
            <person name="Okamoto M."/>
            <person name="Kumagai M."/>
            <person name="Kanamori H."/>
            <person name="Takamatsu D."/>
        </authorList>
    </citation>
    <scope>NUCLEOTIDE SEQUENCE</scope>
    <source>
        <strain evidence="2">J2TS6</strain>
    </source>
</reference>
<dbReference type="Pfam" id="PF12680">
    <property type="entry name" value="SnoaL_2"/>
    <property type="match status" value="1"/>
</dbReference>
<dbReference type="Proteomes" id="UP000679779">
    <property type="component" value="Unassembled WGS sequence"/>
</dbReference>
<feature type="domain" description="SnoaL-like" evidence="1">
    <location>
        <begin position="10"/>
        <end position="122"/>
    </location>
</feature>
<dbReference type="Gene3D" id="3.10.450.50">
    <property type="match status" value="1"/>
</dbReference>
<organism evidence="2 3">
    <name type="scientific">Paenibacillus albilobatus</name>
    <dbReference type="NCBI Taxonomy" id="2716884"/>
    <lineage>
        <taxon>Bacteria</taxon>
        <taxon>Bacillati</taxon>
        <taxon>Bacillota</taxon>
        <taxon>Bacilli</taxon>
        <taxon>Bacillales</taxon>
        <taxon>Paenibacillaceae</taxon>
        <taxon>Paenibacillus</taxon>
    </lineage>
</organism>
<dbReference type="RefSeq" id="WP_160043641.1">
    <property type="nucleotide sequence ID" value="NZ_BORQ01000006.1"/>
</dbReference>
<comment type="caution">
    <text evidence="2">The sequence shown here is derived from an EMBL/GenBank/DDBJ whole genome shotgun (WGS) entry which is preliminary data.</text>
</comment>
<protein>
    <recommendedName>
        <fullName evidence="1">SnoaL-like domain-containing protein</fullName>
    </recommendedName>
</protein>
<dbReference type="EMBL" id="BORQ01000006">
    <property type="protein sequence ID" value="GIO33494.1"/>
    <property type="molecule type" value="Genomic_DNA"/>
</dbReference>
<gene>
    <name evidence="2" type="ORF">J2TS6_46350</name>
</gene>
<dbReference type="SUPFAM" id="SSF54427">
    <property type="entry name" value="NTF2-like"/>
    <property type="match status" value="1"/>
</dbReference>
<dbReference type="InterPro" id="IPR032710">
    <property type="entry name" value="NTF2-like_dom_sf"/>
</dbReference>
<keyword evidence="3" id="KW-1185">Reference proteome</keyword>
<sequence>MNSEQTKAIIEAYLNAYNSFDVEGMLNLLHEDVVFRNFANGELNTETKGKEEFRQLAEQSTKIFSSRRQTITDYQTNDDKVKIQIDYEGTLAVDLPNGLKSGETLQLKGKSVFEFKEGKIAVIEDYS</sequence>
<dbReference type="InterPro" id="IPR037401">
    <property type="entry name" value="SnoaL-like"/>
</dbReference>
<dbReference type="AlphaFoldDB" id="A0A919XKL8"/>